<protein>
    <submittedName>
        <fullName evidence="2">Uncharacterized protein</fullName>
    </submittedName>
</protein>
<name>A0A409XTL3_PSICY</name>
<keyword evidence="3" id="KW-1185">Reference proteome</keyword>
<sequence>MSNTEVSVFNPLTTLAGSKHQSDIDIQALVYYAESRFRAALLTISVSTKEQQGWKQHFLFTEVLLDASVDKDSPVRLVEKYLNDWWNGDNKEALKVHASNELYEIMTDKLPDIPADSVLNQQSTDSVPTYHPPDSVPTHHPPDSVPIHHPPDLIPLVCPQCKKYLNLAFGLRDKLLALLTTTQAAHTRAEADYELSMRRAAGYHQLHEAVILKEQHTGAPIPTDNETAKRSALGLHRPATALAYPETIDDVLITGRSRSMAMNAANQLSDLKSLPISLQKWTWGAELTQIDLHALADYPTTGKVSHSGYVDSLPDGRLYQQESSPDPVHPTRSSVPLTVRANSGDSDVVRLVPDIISLLPTVCTTTWRTADTLARLIANCPPVGTEDQSAPRLGFLSTAAEAAAAWNSSSDEDEDNNIASAEVLPTDEATTNQGLSLAAQVAELWLQESSVEVSFASSQHTVDTTAADLAVAWAISSDEDLTSDVAGPDSVSSAEADDRNLLEQNQCISEIVDATDAAVVWSDSSDSGADDGSGPPTIYQIHSFFPSLFLLQLAQPNSLQYGILQTKTNLLIPTLPLNLMGASLQPTLQ</sequence>
<dbReference type="AlphaFoldDB" id="A0A409XTL3"/>
<reference evidence="2 3" key="1">
    <citation type="journal article" date="2018" name="Evol. Lett.">
        <title>Horizontal gene cluster transfer increased hallucinogenic mushroom diversity.</title>
        <authorList>
            <person name="Reynolds H.T."/>
            <person name="Vijayakumar V."/>
            <person name="Gluck-Thaler E."/>
            <person name="Korotkin H.B."/>
            <person name="Matheny P.B."/>
            <person name="Slot J.C."/>
        </authorList>
    </citation>
    <scope>NUCLEOTIDE SEQUENCE [LARGE SCALE GENOMIC DNA]</scope>
    <source>
        <strain evidence="2 3">2631</strain>
    </source>
</reference>
<feature type="compositionally biased region" description="Polar residues" evidence="1">
    <location>
        <begin position="118"/>
        <end position="127"/>
    </location>
</feature>
<organism evidence="2 3">
    <name type="scientific">Psilocybe cyanescens</name>
    <dbReference type="NCBI Taxonomy" id="93625"/>
    <lineage>
        <taxon>Eukaryota</taxon>
        <taxon>Fungi</taxon>
        <taxon>Dikarya</taxon>
        <taxon>Basidiomycota</taxon>
        <taxon>Agaricomycotina</taxon>
        <taxon>Agaricomycetes</taxon>
        <taxon>Agaricomycetidae</taxon>
        <taxon>Agaricales</taxon>
        <taxon>Agaricineae</taxon>
        <taxon>Strophariaceae</taxon>
        <taxon>Psilocybe</taxon>
    </lineage>
</organism>
<dbReference type="EMBL" id="NHYD01000448">
    <property type="protein sequence ID" value="PPQ94153.1"/>
    <property type="molecule type" value="Genomic_DNA"/>
</dbReference>
<accession>A0A409XTL3</accession>
<evidence type="ECO:0000256" key="1">
    <source>
        <dbReference type="SAM" id="MobiDB-lite"/>
    </source>
</evidence>
<gene>
    <name evidence="2" type="ORF">CVT25_008021</name>
</gene>
<feature type="region of interest" description="Disordered" evidence="1">
    <location>
        <begin position="314"/>
        <end position="335"/>
    </location>
</feature>
<evidence type="ECO:0000313" key="3">
    <source>
        <dbReference type="Proteomes" id="UP000283269"/>
    </source>
</evidence>
<proteinExistence type="predicted"/>
<comment type="caution">
    <text evidence="2">The sequence shown here is derived from an EMBL/GenBank/DDBJ whole genome shotgun (WGS) entry which is preliminary data.</text>
</comment>
<dbReference type="Proteomes" id="UP000283269">
    <property type="component" value="Unassembled WGS sequence"/>
</dbReference>
<dbReference type="InParanoid" id="A0A409XTL3"/>
<feature type="region of interest" description="Disordered" evidence="1">
    <location>
        <begin position="116"/>
        <end position="144"/>
    </location>
</feature>
<evidence type="ECO:0000313" key="2">
    <source>
        <dbReference type="EMBL" id="PPQ94153.1"/>
    </source>
</evidence>